<accession>A0AC34QKF8</accession>
<dbReference type="WBParaSite" id="JU765_v2.g17157.t1">
    <property type="protein sequence ID" value="JU765_v2.g17157.t1"/>
    <property type="gene ID" value="JU765_v2.g17157"/>
</dbReference>
<name>A0AC34QKF8_9BILA</name>
<evidence type="ECO:0000313" key="2">
    <source>
        <dbReference type="WBParaSite" id="JU765_v2.g17157.t1"/>
    </source>
</evidence>
<evidence type="ECO:0000313" key="1">
    <source>
        <dbReference type="Proteomes" id="UP000887576"/>
    </source>
</evidence>
<sequence length="844" mass="96538">MACDVNNHNPSTFQFVPENIDQFHHLRPKPKLSKKQRCLTIFAGIFLTGLILCIAAALALILTQKPVNFDEINESSYNDGTAHVNPKLIKSQRRYPEAKYISHTYADIYREQPFTGAFQMWYHDDTIIIKEGSDYYTVDPNNVNHRELFLIGKNVLSGEMFVFNSNGKYVAISRFAGRRFRHSATNFYFVAQFSDRHFIDRKPVGIVPNSPIQLLEWSPAKNAIDFVYVFENNIYYQGNPNDPTSAKQVTFSGSHDVFNGVADWLYEEEIFSTSKALWWSKSGNYLAYASIDDKNVSEIALPHYSKLDSFPMYDYVPYPKTGTKDQPRIMLFIWDKTKNNTQIILPPNDLLLAGSESSYYLFKADWVMLESYDGRDLEYFIAIWANRNQNHVYITACQYQKTCRLLKKIDFIMNGYEHWGDPDLFTIKYASKTGFFILLPREHPDGNVYTHVAHVDVVKDGKYFPVSGFHGGSYDVGSIAGYDKARDELFFISQGGIIGEEHLFRVPYASVEDNIAPQCVTCMMEGCKAVSADFSPSGKQILITCMAPYKNPVVYLKKTNNIVEHSIIYDEYTNGTEFNPDYDLPIKKFETLQLDSGYEAHVSLLLPPNFNSKYTYPVLLHVYAGPNTNQVNSYNPEPYLTYFASVRQYIIVSIDGRGSGNRGWKLRSPMYKNLGGPEVEDQIDGLKKLIKKYPFMDSEKVATMGWSYGGFVTSHIVAKDAGVTVKCAISVAPVVDFLFYDSAYTERYMMLPEENPDGYLANSLLNDTKIINFKKVKFLLAHGEADDNVHFQNSALLANLLQRHEIHFTQLVYPNQDHGIAETRNHLVNEFDFFLQDCFNLNYL</sequence>
<protein>
    <submittedName>
        <fullName evidence="2">Uncharacterized protein</fullName>
    </submittedName>
</protein>
<proteinExistence type="predicted"/>
<dbReference type="Proteomes" id="UP000887576">
    <property type="component" value="Unplaced"/>
</dbReference>
<reference evidence="2" key="1">
    <citation type="submission" date="2022-11" db="UniProtKB">
        <authorList>
            <consortium name="WormBaseParasite"/>
        </authorList>
    </citation>
    <scope>IDENTIFICATION</scope>
</reference>
<organism evidence="1 2">
    <name type="scientific">Panagrolaimus sp. JU765</name>
    <dbReference type="NCBI Taxonomy" id="591449"/>
    <lineage>
        <taxon>Eukaryota</taxon>
        <taxon>Metazoa</taxon>
        <taxon>Ecdysozoa</taxon>
        <taxon>Nematoda</taxon>
        <taxon>Chromadorea</taxon>
        <taxon>Rhabditida</taxon>
        <taxon>Tylenchina</taxon>
        <taxon>Panagrolaimomorpha</taxon>
        <taxon>Panagrolaimoidea</taxon>
        <taxon>Panagrolaimidae</taxon>
        <taxon>Panagrolaimus</taxon>
    </lineage>
</organism>